<dbReference type="Proteomes" id="UP000028059">
    <property type="component" value="Unassembled WGS sequence"/>
</dbReference>
<sequence>MTVARQLTAQLSLRKSLSYTGISHNKWYYSKTKRDMSIDKAVSDTVQKIGTARPTYGTRRMAAAASRELHIPVNRKKIQRIFHKLGWIEPAKTKKDIIVSKKKLFKPTAPNQLWQTDMTYVWCGVDGWCYCFNVIDTFSRKWISYSFDVTASKNAAVDSITNAIAIAKPDCSKLVIRTDNGSQYVSKKFRESISIFGARQEFIWHHTPQQNGHVESFHKTLKKEYIWPHEFANYQDAESIIADAYADYNSSRIHSSLGYVTPDEFLVSWEMKHK</sequence>
<proteinExistence type="predicted"/>
<reference evidence="2 3" key="1">
    <citation type="submission" date="2014-06" db="EMBL/GenBank/DDBJ databases">
        <authorList>
            <person name="Ngugi D.K."/>
            <person name="Blom J."/>
            <person name="Alam I."/>
            <person name="Rashid M."/>
            <person name="Ba Alawi W."/>
            <person name="Zhang G."/>
            <person name="Hikmawan T."/>
            <person name="Guan Y."/>
            <person name="Antunes A."/>
            <person name="Siam R."/>
            <person name="ElDorry H."/>
            <person name="Bajic V."/>
            <person name="Stingl U."/>
        </authorList>
    </citation>
    <scope>NUCLEOTIDE SEQUENCE [LARGE SCALE GENOMIC DNA]</scope>
    <source>
        <strain evidence="2">SCGC AAA799-N04</strain>
    </source>
</reference>
<dbReference type="GO" id="GO:0015074">
    <property type="term" value="P:DNA integration"/>
    <property type="evidence" value="ECO:0007669"/>
    <property type="project" value="InterPro"/>
</dbReference>
<dbReference type="InterPro" id="IPR001584">
    <property type="entry name" value="Integrase_cat-core"/>
</dbReference>
<dbReference type="EC" id="3.1.11.5" evidence="2"/>
<dbReference type="EMBL" id="JOKN01000007">
    <property type="protein sequence ID" value="KEQ56922.1"/>
    <property type="molecule type" value="Genomic_DNA"/>
</dbReference>
<evidence type="ECO:0000313" key="3">
    <source>
        <dbReference type="Proteomes" id="UP000028059"/>
    </source>
</evidence>
<accession>A0A081RNZ9</accession>
<comment type="caution">
    <text evidence="2">The sequence shown here is derived from an EMBL/GenBank/DDBJ whole genome shotgun (WGS) entry which is preliminary data.</text>
</comment>
<dbReference type="SUPFAM" id="SSF53098">
    <property type="entry name" value="Ribonuclease H-like"/>
    <property type="match status" value="1"/>
</dbReference>
<dbReference type="Pfam" id="PF00665">
    <property type="entry name" value="rve"/>
    <property type="match status" value="1"/>
</dbReference>
<dbReference type="AlphaFoldDB" id="A0A081RNZ9"/>
<evidence type="ECO:0000259" key="1">
    <source>
        <dbReference type="PROSITE" id="PS50994"/>
    </source>
</evidence>
<dbReference type="PANTHER" id="PTHR46889">
    <property type="entry name" value="TRANSPOSASE INSF FOR INSERTION SEQUENCE IS3B-RELATED"/>
    <property type="match status" value="1"/>
</dbReference>
<name>A0A081RNZ9_9ARCH</name>
<dbReference type="InterPro" id="IPR036397">
    <property type="entry name" value="RNaseH_sf"/>
</dbReference>
<keyword evidence="2" id="KW-0378">Hydrolase</keyword>
<dbReference type="PROSITE" id="PS50994">
    <property type="entry name" value="INTEGRASE"/>
    <property type="match status" value="1"/>
</dbReference>
<dbReference type="GO" id="GO:0003676">
    <property type="term" value="F:nucleic acid binding"/>
    <property type="evidence" value="ECO:0007669"/>
    <property type="project" value="InterPro"/>
</dbReference>
<dbReference type="PANTHER" id="PTHR46889:SF4">
    <property type="entry name" value="TRANSPOSASE INSO FOR INSERTION SEQUENCE ELEMENT IS911B-RELATED"/>
    <property type="match status" value="1"/>
</dbReference>
<dbReference type="GO" id="GO:0008854">
    <property type="term" value="F:exodeoxyribonuclease V activity"/>
    <property type="evidence" value="ECO:0007669"/>
    <property type="project" value="UniProtKB-EC"/>
</dbReference>
<keyword evidence="3" id="KW-1185">Reference proteome</keyword>
<organism evidence="2 3">
    <name type="scientific">Marine Group I thaumarchaeote SCGC AAA799-N04</name>
    <dbReference type="NCBI Taxonomy" id="1502293"/>
    <lineage>
        <taxon>Archaea</taxon>
        <taxon>Nitrososphaerota</taxon>
        <taxon>Marine Group I</taxon>
    </lineage>
</organism>
<dbReference type="InterPro" id="IPR050900">
    <property type="entry name" value="Transposase_IS3/IS150/IS904"/>
</dbReference>
<evidence type="ECO:0000313" key="2">
    <source>
        <dbReference type="EMBL" id="KEQ56922.1"/>
    </source>
</evidence>
<dbReference type="NCBIfam" id="NF033516">
    <property type="entry name" value="transpos_IS3"/>
    <property type="match status" value="1"/>
</dbReference>
<dbReference type="InterPro" id="IPR012337">
    <property type="entry name" value="RNaseH-like_sf"/>
</dbReference>
<dbReference type="Gene3D" id="3.30.420.10">
    <property type="entry name" value="Ribonuclease H-like superfamily/Ribonuclease H"/>
    <property type="match status" value="1"/>
</dbReference>
<feature type="domain" description="Integrase catalytic" evidence="1">
    <location>
        <begin position="106"/>
        <end position="270"/>
    </location>
</feature>
<dbReference type="InterPro" id="IPR048020">
    <property type="entry name" value="Transpos_IS3"/>
</dbReference>
<protein>
    <submittedName>
        <fullName evidence="2">Transposase protein</fullName>
        <ecNumber evidence="2">3.1.11.5</ecNumber>
    </submittedName>
</protein>
<dbReference type="InterPro" id="IPR025948">
    <property type="entry name" value="HTH-like_dom"/>
</dbReference>
<gene>
    <name evidence="2" type="primary">nisX1</name>
    <name evidence="2" type="ORF">AAA799N04_00592</name>
</gene>
<dbReference type="Pfam" id="PF13276">
    <property type="entry name" value="HTH_21"/>
    <property type="match status" value="1"/>
</dbReference>